<evidence type="ECO:0000256" key="1">
    <source>
        <dbReference type="ARBA" id="ARBA00010952"/>
    </source>
</evidence>
<feature type="domain" description="Alpha-macroglobulin receptor-binding" evidence="7">
    <location>
        <begin position="423"/>
        <end position="505"/>
    </location>
</feature>
<dbReference type="Proteomes" id="UP000265020">
    <property type="component" value="Unassembled WGS sequence"/>
</dbReference>
<comment type="similarity">
    <text evidence="1">Belongs to the protease inhibitor I39 (alpha-2-macroglobulin) family.</text>
</comment>
<name>A0A3Q2E1D0_CYPVA</name>
<organism evidence="8 9">
    <name type="scientific">Cyprinodon variegatus</name>
    <name type="common">Sheepshead minnow</name>
    <dbReference type="NCBI Taxonomy" id="28743"/>
    <lineage>
        <taxon>Eukaryota</taxon>
        <taxon>Metazoa</taxon>
        <taxon>Chordata</taxon>
        <taxon>Craniata</taxon>
        <taxon>Vertebrata</taxon>
        <taxon>Euteleostomi</taxon>
        <taxon>Actinopterygii</taxon>
        <taxon>Neopterygii</taxon>
        <taxon>Teleostei</taxon>
        <taxon>Neoteleostei</taxon>
        <taxon>Acanthomorphata</taxon>
        <taxon>Ovalentaria</taxon>
        <taxon>Atherinomorphae</taxon>
        <taxon>Cyprinodontiformes</taxon>
        <taxon>Cyprinodontidae</taxon>
        <taxon>Cyprinodon</taxon>
    </lineage>
</organism>
<dbReference type="InterPro" id="IPR041813">
    <property type="entry name" value="A2M_TED"/>
</dbReference>
<dbReference type="Gene3D" id="2.60.120.1540">
    <property type="match status" value="1"/>
</dbReference>
<evidence type="ECO:0000313" key="8">
    <source>
        <dbReference type="Ensembl" id="ENSCVAP00000025099.1"/>
    </source>
</evidence>
<dbReference type="Gene3D" id="1.50.10.20">
    <property type="match status" value="1"/>
</dbReference>
<evidence type="ECO:0000256" key="5">
    <source>
        <dbReference type="ARBA" id="ARBA00023157"/>
    </source>
</evidence>
<evidence type="ECO:0000313" key="9">
    <source>
        <dbReference type="Proteomes" id="UP000265020"/>
    </source>
</evidence>
<evidence type="ECO:0000256" key="6">
    <source>
        <dbReference type="ARBA" id="ARBA00023180"/>
    </source>
</evidence>
<dbReference type="STRING" id="28743.ENSCVAP00000025099"/>
<dbReference type="InterPro" id="IPR019742">
    <property type="entry name" value="MacrogloblnA2_CS"/>
</dbReference>
<keyword evidence="9" id="KW-1185">Reference proteome</keyword>
<dbReference type="OMA" id="FIHEAIL"/>
<dbReference type="InterPro" id="IPR050473">
    <property type="entry name" value="A2M/Complement_sys"/>
</dbReference>
<dbReference type="PANTHER" id="PTHR11412">
    <property type="entry name" value="MACROGLOBULIN / COMPLEMENT"/>
    <property type="match status" value="1"/>
</dbReference>
<sequence length="510" mass="55857">MVRFVAGSARATVSVLGDLMGRALQNLDKLLAMPYGCGEQNMLLFAPNIFILNYLKSSGQLTDAILQKAKHFLESGYQRQLNYKRDDSSYSAFGNSDPSGNTWLTAFVMKSFGGASDYIYVDPQQIEDIRTWLYGLQNEDGCFMSVGKLFHNSMKGGVSDEVSLTAYIVAALLELNGGSTDPVVQKGLGCLKDAVVKGFDNLYTTALMSYTFSLAGDQEMRSKLISILDLEAKKEGGTIHWERVESSVNGMDSIAVEMTSYVLLALLTSPPLNGFGLDYASGIIRWLAQQQNPYGGFSSTQDTVVALQALAKYAAATYSPQGITKVTVTTVGGPRKEFTVSQSNRLLLQQEELSKIPGEYTVRAEGQSCVLTQVPISLHYNIPPPDDFSAFSITKKVDAYCDLKRPKLQLSVSVRYQGRRAETNMVVLNIKLLSGYVVEQSSLSSAKRVDIDNGFIDIYLDGVGVPEVTFKVVLEEDQRVGNLKPAVIKVYDYYQPSKTSAATDYTSPCA</sequence>
<dbReference type="PANTHER" id="PTHR11412:SF160">
    <property type="entry name" value="ALPHA-2-MACROGLOBULIN-LIKE PROTEIN 1"/>
    <property type="match status" value="1"/>
</dbReference>
<keyword evidence="2" id="KW-0646">Protease inhibitor</keyword>
<dbReference type="InterPro" id="IPR009048">
    <property type="entry name" value="A-macroglobulin_rcpt-bd"/>
</dbReference>
<dbReference type="Pfam" id="PF07677">
    <property type="entry name" value="A2M_recep"/>
    <property type="match status" value="1"/>
</dbReference>
<dbReference type="GO" id="GO:0005615">
    <property type="term" value="C:extracellular space"/>
    <property type="evidence" value="ECO:0007669"/>
    <property type="project" value="InterPro"/>
</dbReference>
<dbReference type="SUPFAM" id="SSF49410">
    <property type="entry name" value="Alpha-macroglobulin receptor domain"/>
    <property type="match status" value="1"/>
</dbReference>
<dbReference type="GO" id="GO:0004867">
    <property type="term" value="F:serine-type endopeptidase inhibitor activity"/>
    <property type="evidence" value="ECO:0007669"/>
    <property type="project" value="UniProtKB-KW"/>
</dbReference>
<dbReference type="SMART" id="SM01361">
    <property type="entry name" value="A2M_recep"/>
    <property type="match status" value="1"/>
</dbReference>
<dbReference type="InterPro" id="IPR011626">
    <property type="entry name" value="Alpha-macroglobulin_TED"/>
</dbReference>
<dbReference type="SUPFAM" id="SSF48239">
    <property type="entry name" value="Terpenoid cyclases/Protein prenyltransferases"/>
    <property type="match status" value="1"/>
</dbReference>
<reference evidence="8" key="2">
    <citation type="submission" date="2025-09" db="UniProtKB">
        <authorList>
            <consortium name="Ensembl"/>
        </authorList>
    </citation>
    <scope>IDENTIFICATION</scope>
</reference>
<dbReference type="InterPro" id="IPR008930">
    <property type="entry name" value="Terpenoid_cyclase/PrenylTrfase"/>
</dbReference>
<dbReference type="AlphaFoldDB" id="A0A3Q2E1D0"/>
<reference evidence="8" key="1">
    <citation type="submission" date="2025-08" db="UniProtKB">
        <authorList>
            <consortium name="Ensembl"/>
        </authorList>
    </citation>
    <scope>IDENTIFICATION</scope>
</reference>
<keyword evidence="5" id="KW-1015">Disulfide bond</keyword>
<dbReference type="Gene3D" id="2.60.40.690">
    <property type="entry name" value="Alpha-macroglobulin, receptor-binding domain"/>
    <property type="match status" value="1"/>
</dbReference>
<dbReference type="InterPro" id="IPR036595">
    <property type="entry name" value="A-macroglobulin_rcpt-bd_sf"/>
</dbReference>
<dbReference type="InterPro" id="IPR047565">
    <property type="entry name" value="Alpha-macroglob_thiol-ester_cl"/>
</dbReference>
<evidence type="ECO:0000256" key="4">
    <source>
        <dbReference type="ARBA" id="ARBA00022900"/>
    </source>
</evidence>
<protein>
    <recommendedName>
        <fullName evidence="7">Alpha-macroglobulin receptor-binding domain-containing protein</fullName>
    </recommendedName>
</protein>
<dbReference type="CDD" id="cd02897">
    <property type="entry name" value="A2M_2"/>
    <property type="match status" value="1"/>
</dbReference>
<keyword evidence="3" id="KW-0732">Signal</keyword>
<keyword evidence="6" id="KW-0325">Glycoprotein</keyword>
<evidence type="ECO:0000259" key="7">
    <source>
        <dbReference type="SMART" id="SM01361"/>
    </source>
</evidence>
<proteinExistence type="inferred from homology"/>
<dbReference type="GeneTree" id="ENSGT00940000166660"/>
<dbReference type="Ensembl" id="ENSCVAT00000002524.1">
    <property type="protein sequence ID" value="ENSCVAP00000025099.1"/>
    <property type="gene ID" value="ENSCVAG00000009634.1"/>
</dbReference>
<dbReference type="SMART" id="SM01419">
    <property type="entry name" value="Thiol-ester_cl"/>
    <property type="match status" value="1"/>
</dbReference>
<dbReference type="PROSITE" id="PS00477">
    <property type="entry name" value="ALPHA_2_MACROGLOBULIN"/>
    <property type="match status" value="1"/>
</dbReference>
<accession>A0A3Q2E1D0</accession>
<dbReference type="Pfam" id="PF07678">
    <property type="entry name" value="TED_complement"/>
    <property type="match status" value="1"/>
</dbReference>
<keyword evidence="4" id="KW-0722">Serine protease inhibitor</keyword>
<evidence type="ECO:0000256" key="2">
    <source>
        <dbReference type="ARBA" id="ARBA00022690"/>
    </source>
</evidence>
<dbReference type="FunFam" id="1.50.10.20:FF:000001">
    <property type="entry name" value="CD109 isoform 1"/>
    <property type="match status" value="1"/>
</dbReference>
<evidence type="ECO:0000256" key="3">
    <source>
        <dbReference type="ARBA" id="ARBA00022729"/>
    </source>
</evidence>